<gene>
    <name evidence="12" type="ORF">FE782_21200</name>
</gene>
<evidence type="ECO:0000256" key="1">
    <source>
        <dbReference type="ARBA" id="ARBA00004739"/>
    </source>
</evidence>
<evidence type="ECO:0000256" key="2">
    <source>
        <dbReference type="ARBA" id="ARBA00012695"/>
    </source>
</evidence>
<feature type="domain" description="Proline dehydrogenase" evidence="11">
    <location>
        <begin position="40"/>
        <end position="296"/>
    </location>
</feature>
<dbReference type="InterPro" id="IPR029041">
    <property type="entry name" value="FAD-linked_oxidoreductase-like"/>
</dbReference>
<evidence type="ECO:0000256" key="7">
    <source>
        <dbReference type="ARBA" id="ARBA00023062"/>
    </source>
</evidence>
<feature type="binding site" evidence="9">
    <location>
        <position position="285"/>
    </location>
    <ligand>
        <name>substrate</name>
    </ligand>
</feature>
<feature type="binding site" evidence="9">
    <location>
        <position position="94"/>
    </location>
    <ligand>
        <name>substrate</name>
    </ligand>
</feature>
<dbReference type="PIRSF" id="PIRSF000196">
    <property type="entry name" value="Pro_dehydrog"/>
    <property type="match status" value="1"/>
</dbReference>
<dbReference type="SUPFAM" id="SSF51730">
    <property type="entry name" value="FAD-linked oxidoreductase"/>
    <property type="match status" value="1"/>
</dbReference>
<evidence type="ECO:0000256" key="6">
    <source>
        <dbReference type="ARBA" id="ARBA00023002"/>
    </source>
</evidence>
<evidence type="ECO:0000256" key="4">
    <source>
        <dbReference type="ARBA" id="ARBA00022741"/>
    </source>
</evidence>
<name>A0A5R9G897_9BACL</name>
<feature type="binding site" evidence="10">
    <location>
        <position position="159"/>
    </location>
    <ligand>
        <name>FAD</name>
        <dbReference type="ChEBI" id="CHEBI:57692"/>
    </ligand>
</feature>
<dbReference type="AlphaFoldDB" id="A0A5R9G897"/>
<evidence type="ECO:0000259" key="11">
    <source>
        <dbReference type="Pfam" id="PF01619"/>
    </source>
</evidence>
<dbReference type="Gene3D" id="3.20.20.220">
    <property type="match status" value="1"/>
</dbReference>
<comment type="catalytic activity">
    <reaction evidence="8">
        <text>L-proline + a quinone = (S)-1-pyrroline-5-carboxylate + a quinol + H(+)</text>
        <dbReference type="Rhea" id="RHEA:23784"/>
        <dbReference type="ChEBI" id="CHEBI:15378"/>
        <dbReference type="ChEBI" id="CHEBI:17388"/>
        <dbReference type="ChEBI" id="CHEBI:24646"/>
        <dbReference type="ChEBI" id="CHEBI:60039"/>
        <dbReference type="ChEBI" id="CHEBI:132124"/>
        <dbReference type="EC" id="1.5.5.2"/>
    </reaction>
</comment>
<keyword evidence="13" id="KW-1185">Reference proteome</keyword>
<dbReference type="GO" id="GO:0000166">
    <property type="term" value="F:nucleotide binding"/>
    <property type="evidence" value="ECO:0007669"/>
    <property type="project" value="UniProtKB-KW"/>
</dbReference>
<keyword evidence="4 10" id="KW-0547">Nucleotide-binding</keyword>
<dbReference type="Proteomes" id="UP000309676">
    <property type="component" value="Unassembled WGS sequence"/>
</dbReference>
<dbReference type="EC" id="1.5.5.2" evidence="2"/>
<comment type="caution">
    <text evidence="12">The sequence shown here is derived from an EMBL/GenBank/DDBJ whole genome shotgun (WGS) entry which is preliminary data.</text>
</comment>
<evidence type="ECO:0000313" key="13">
    <source>
        <dbReference type="Proteomes" id="UP000309676"/>
    </source>
</evidence>
<feature type="binding site" evidence="9">
    <location>
        <position position="284"/>
    </location>
    <ligand>
        <name>substrate</name>
    </ligand>
</feature>
<dbReference type="UniPathway" id="UPA00261">
    <property type="reaction ID" value="UER00373"/>
</dbReference>
<dbReference type="GO" id="GO:0010133">
    <property type="term" value="P:L-proline catabolic process to L-glutamate"/>
    <property type="evidence" value="ECO:0007669"/>
    <property type="project" value="UniProtKB-UniPathway"/>
</dbReference>
<dbReference type="InterPro" id="IPR015659">
    <property type="entry name" value="Proline_oxidase"/>
</dbReference>
<dbReference type="EMBL" id="VCIW01000016">
    <property type="protein sequence ID" value="TLS50300.1"/>
    <property type="molecule type" value="Genomic_DNA"/>
</dbReference>
<dbReference type="InterPro" id="IPR008219">
    <property type="entry name" value="PRODH_bac_arc"/>
</dbReference>
<evidence type="ECO:0000256" key="10">
    <source>
        <dbReference type="PIRSR" id="PIRSR000196-2"/>
    </source>
</evidence>
<dbReference type="Pfam" id="PF01619">
    <property type="entry name" value="Pro_dh"/>
    <property type="match status" value="1"/>
</dbReference>
<evidence type="ECO:0000256" key="8">
    <source>
        <dbReference type="ARBA" id="ARBA00048779"/>
    </source>
</evidence>
<reference evidence="12 13" key="1">
    <citation type="submission" date="2019-05" db="EMBL/GenBank/DDBJ databases">
        <authorList>
            <person name="Narsing Rao M.P."/>
            <person name="Li W.J."/>
        </authorList>
    </citation>
    <scope>NUCLEOTIDE SEQUENCE [LARGE SCALE GENOMIC DNA]</scope>
    <source>
        <strain evidence="12 13">SYSU_K30003</strain>
    </source>
</reference>
<keyword evidence="7" id="KW-0642">Proline metabolism</keyword>
<keyword evidence="5 10" id="KW-0274">FAD</keyword>
<keyword evidence="6" id="KW-0560">Oxidoreductase</keyword>
<comment type="pathway">
    <text evidence="1">Amino-acid degradation; L-proline degradation into L-glutamate; L-glutamate from L-proline: step 1/2.</text>
</comment>
<evidence type="ECO:0000313" key="12">
    <source>
        <dbReference type="EMBL" id="TLS50300.1"/>
    </source>
</evidence>
<dbReference type="PANTHER" id="PTHR13914">
    <property type="entry name" value="PROLINE OXIDASE"/>
    <property type="match status" value="1"/>
</dbReference>
<comment type="cofactor">
    <cofactor evidence="10">
        <name>FAD</name>
        <dbReference type="ChEBI" id="CHEBI:57692"/>
    </cofactor>
    <text evidence="10">Binds 1 FAD per subunit.</text>
</comment>
<organism evidence="12 13">
    <name type="scientific">Paenibacillus antri</name>
    <dbReference type="NCBI Taxonomy" id="2582848"/>
    <lineage>
        <taxon>Bacteria</taxon>
        <taxon>Bacillati</taxon>
        <taxon>Bacillota</taxon>
        <taxon>Bacilli</taxon>
        <taxon>Bacillales</taxon>
        <taxon>Paenibacillaceae</taxon>
        <taxon>Paenibacillus</taxon>
    </lineage>
</organism>
<sequence length="303" mass="35055">MRGAVLTVAGNAGIRTFFQKYGMRLGVARFVAAEQLEETLEAVERLNKQGLLVTLDYLGESVSEQALAEEAAEQTVRVLRAIYERKLNSNVSVKLTQLGLQIDPALCETLMTRILNEAERTRNFVRIDMEDSPVTQVTIDLFRKLLSRYGRKRVGLVLQAYLYRTEEDRRRLGALGANLRIVKGAYKEPKEIAYPEKKDVDENYVRLVEAHMSQGCYTAVATHDERIIEKTIRFVQERGIDRERFEFQMLYGISTSLQLRLAQEGYRVRVYTPFGEAWYPYFTRRIAERPANLWFVMKGMFRS</sequence>
<proteinExistence type="predicted"/>
<dbReference type="OrthoDB" id="9773461at2"/>
<feature type="binding site" evidence="10">
    <location>
        <position position="129"/>
    </location>
    <ligand>
        <name>FAD</name>
        <dbReference type="ChEBI" id="CHEBI:57692"/>
    </ligand>
</feature>
<accession>A0A5R9G897</accession>
<dbReference type="GO" id="GO:0004657">
    <property type="term" value="F:proline dehydrogenase activity"/>
    <property type="evidence" value="ECO:0007669"/>
    <property type="project" value="UniProtKB-EC"/>
</dbReference>
<feature type="binding site" evidence="10">
    <location>
        <begin position="222"/>
        <end position="223"/>
    </location>
    <ligand>
        <name>FAD</name>
        <dbReference type="ChEBI" id="CHEBI:57692"/>
    </ligand>
</feature>
<keyword evidence="3" id="KW-0285">Flavoprotein</keyword>
<protein>
    <recommendedName>
        <fullName evidence="2">proline dehydrogenase</fullName>
        <ecNumber evidence="2">1.5.5.2</ecNumber>
    </recommendedName>
</protein>
<evidence type="ECO:0000256" key="5">
    <source>
        <dbReference type="ARBA" id="ARBA00022827"/>
    </source>
</evidence>
<dbReference type="InterPro" id="IPR002872">
    <property type="entry name" value="Proline_DH_dom"/>
</dbReference>
<evidence type="ECO:0000256" key="3">
    <source>
        <dbReference type="ARBA" id="ARBA00022630"/>
    </source>
</evidence>
<feature type="binding site" evidence="10">
    <location>
        <begin position="183"/>
        <end position="185"/>
    </location>
    <ligand>
        <name>FAD</name>
        <dbReference type="ChEBI" id="CHEBI:57692"/>
    </ligand>
</feature>
<dbReference type="PANTHER" id="PTHR13914:SF0">
    <property type="entry name" value="PROLINE DEHYDROGENASE 1, MITOCHONDRIAL"/>
    <property type="match status" value="1"/>
</dbReference>
<feature type="binding site" evidence="10">
    <location>
        <position position="197"/>
    </location>
    <ligand>
        <name>FAD</name>
        <dbReference type="ChEBI" id="CHEBI:57692"/>
    </ligand>
</feature>
<evidence type="ECO:0000256" key="9">
    <source>
        <dbReference type="PIRSR" id="PIRSR000196-1"/>
    </source>
</evidence>